<dbReference type="Gene3D" id="1.20.1050.10">
    <property type="match status" value="1"/>
</dbReference>
<dbReference type="Pfam" id="PF22041">
    <property type="entry name" value="GST_C_7"/>
    <property type="match status" value="1"/>
</dbReference>
<organism evidence="2 3">
    <name type="scientific">Gymnopilus dilepis</name>
    <dbReference type="NCBI Taxonomy" id="231916"/>
    <lineage>
        <taxon>Eukaryota</taxon>
        <taxon>Fungi</taxon>
        <taxon>Dikarya</taxon>
        <taxon>Basidiomycota</taxon>
        <taxon>Agaricomycotina</taxon>
        <taxon>Agaricomycetes</taxon>
        <taxon>Agaricomycetidae</taxon>
        <taxon>Agaricales</taxon>
        <taxon>Agaricineae</taxon>
        <taxon>Hymenogastraceae</taxon>
        <taxon>Gymnopilus</taxon>
    </lineage>
</organism>
<dbReference type="STRING" id="231916.A0A409WSG3"/>
<feature type="domain" description="Glutathione S-transferase UstS-like C-terminal" evidence="1">
    <location>
        <begin position="107"/>
        <end position="241"/>
    </location>
</feature>
<dbReference type="AlphaFoldDB" id="A0A409WSG3"/>
<evidence type="ECO:0000313" key="3">
    <source>
        <dbReference type="Proteomes" id="UP000284706"/>
    </source>
</evidence>
<dbReference type="SUPFAM" id="SSF47616">
    <property type="entry name" value="GST C-terminal domain-like"/>
    <property type="match status" value="1"/>
</dbReference>
<dbReference type="InParanoid" id="A0A409WSG3"/>
<sequence length="253" mass="28986">MTTDIILLDIPTNKGIPTSPSTWRKLNYRTQWVCTTDIENTCKPLGMLPTGFKPDGSPHYTLPAIIDLTDPSRPVYMSDSMPIVEYLERTYPSPPGQELFPPNTFPFQVILTQFVMPKFHAIVPNLLLSGMYAAKSPEEQADLRRRMEARFKMSFENIEKRGAERELAFKGLEQDLKMLSAAFDRNHEGIFLLGRQVSFADFTIAAWLIMLKVASPDDMWARVSRLDGGRWKRYLDNFHDWMTVDNGFTKAKA</sequence>
<protein>
    <recommendedName>
        <fullName evidence="1">Glutathione S-transferase UstS-like C-terminal domain-containing protein</fullName>
    </recommendedName>
</protein>
<reference evidence="2 3" key="1">
    <citation type="journal article" date="2018" name="Evol. Lett.">
        <title>Horizontal gene cluster transfer increased hallucinogenic mushroom diversity.</title>
        <authorList>
            <person name="Reynolds H.T."/>
            <person name="Vijayakumar V."/>
            <person name="Gluck-Thaler E."/>
            <person name="Korotkin H.B."/>
            <person name="Matheny P.B."/>
            <person name="Slot J.C."/>
        </authorList>
    </citation>
    <scope>NUCLEOTIDE SEQUENCE [LARGE SCALE GENOMIC DNA]</scope>
    <source>
        <strain evidence="2 3">SRW20</strain>
    </source>
</reference>
<dbReference type="InterPro" id="IPR036282">
    <property type="entry name" value="Glutathione-S-Trfase_C_sf"/>
</dbReference>
<dbReference type="EMBL" id="NHYE01004866">
    <property type="protein sequence ID" value="PPQ81465.1"/>
    <property type="molecule type" value="Genomic_DNA"/>
</dbReference>
<evidence type="ECO:0000259" key="1">
    <source>
        <dbReference type="Pfam" id="PF22041"/>
    </source>
</evidence>
<dbReference type="InterPro" id="IPR054416">
    <property type="entry name" value="GST_UstS-like_C"/>
</dbReference>
<accession>A0A409WSG3</accession>
<proteinExistence type="predicted"/>
<keyword evidence="3" id="KW-1185">Reference proteome</keyword>
<dbReference type="OrthoDB" id="4951845at2759"/>
<dbReference type="Proteomes" id="UP000284706">
    <property type="component" value="Unassembled WGS sequence"/>
</dbReference>
<comment type="caution">
    <text evidence="2">The sequence shown here is derived from an EMBL/GenBank/DDBJ whole genome shotgun (WGS) entry which is preliminary data.</text>
</comment>
<evidence type="ECO:0000313" key="2">
    <source>
        <dbReference type="EMBL" id="PPQ81465.1"/>
    </source>
</evidence>
<dbReference type="Gene3D" id="3.40.30.10">
    <property type="entry name" value="Glutaredoxin"/>
    <property type="match status" value="1"/>
</dbReference>
<dbReference type="CDD" id="cd00299">
    <property type="entry name" value="GST_C_family"/>
    <property type="match status" value="1"/>
</dbReference>
<name>A0A409WSG3_9AGAR</name>
<gene>
    <name evidence="2" type="ORF">CVT26_011542</name>
</gene>